<name>A0A369IZH4_HYPMA</name>
<proteinExistence type="predicted"/>
<feature type="compositionally biased region" description="Polar residues" evidence="1">
    <location>
        <begin position="92"/>
        <end position="102"/>
    </location>
</feature>
<feature type="compositionally biased region" description="Basic and acidic residues" evidence="1">
    <location>
        <begin position="270"/>
        <end position="282"/>
    </location>
</feature>
<feature type="region of interest" description="Disordered" evidence="1">
    <location>
        <begin position="270"/>
        <end position="293"/>
    </location>
</feature>
<dbReference type="InParanoid" id="A0A369IZH4"/>
<dbReference type="EMBL" id="LUEZ02000200">
    <property type="protein sequence ID" value="RDB15148.1"/>
    <property type="molecule type" value="Genomic_DNA"/>
</dbReference>
<feature type="compositionally biased region" description="Pro residues" evidence="1">
    <location>
        <begin position="103"/>
        <end position="123"/>
    </location>
</feature>
<protein>
    <submittedName>
        <fullName evidence="2">Uncharacterized protein</fullName>
    </submittedName>
</protein>
<dbReference type="AlphaFoldDB" id="A0A369IZH4"/>
<feature type="non-terminal residue" evidence="2">
    <location>
        <position position="293"/>
    </location>
</feature>
<feature type="compositionally biased region" description="Basic and acidic residues" evidence="1">
    <location>
        <begin position="240"/>
        <end position="250"/>
    </location>
</feature>
<reference evidence="2" key="1">
    <citation type="submission" date="2018-04" db="EMBL/GenBank/DDBJ databases">
        <title>Whole genome sequencing of Hypsizygus marmoreus.</title>
        <authorList>
            <person name="Choi I.-G."/>
            <person name="Min B."/>
            <person name="Kim J.-G."/>
            <person name="Kim S."/>
            <person name="Oh Y.-L."/>
            <person name="Kong W.-S."/>
            <person name="Park H."/>
            <person name="Jeong J."/>
            <person name="Song E.-S."/>
        </authorList>
    </citation>
    <scope>NUCLEOTIDE SEQUENCE [LARGE SCALE GENOMIC DNA]</scope>
    <source>
        <strain evidence="2">51987-8</strain>
    </source>
</reference>
<gene>
    <name evidence="2" type="ORF">Hypma_004874</name>
</gene>
<evidence type="ECO:0000256" key="1">
    <source>
        <dbReference type="SAM" id="MobiDB-lite"/>
    </source>
</evidence>
<dbReference type="Proteomes" id="UP000076154">
    <property type="component" value="Unassembled WGS sequence"/>
</dbReference>
<feature type="compositionally biased region" description="Polar residues" evidence="1">
    <location>
        <begin position="126"/>
        <end position="135"/>
    </location>
</feature>
<sequence length="293" mass="32075">MAQISLFVKDIVYTSIIGAASTRHKINLHYNTSRSFFVSTCAEPSRVQSKYAVWIYTTWPLQLDAHGYDSGPSGHAGQASRSNVAVPENSEPIRSQRQQQHFQPPPSIPPSHPHSPRHSPPPRSSQGLELNSTEGTIPPDRQPGLFHGQYVSMLGPLGRQASTTRSNIPVPGHSAPAQRQQQDSEPPPSNQRSHPPSPRHSSPRSSQGTETNSMEGVISVGREPGLFHGQYVSMPPLHSSDAHRNHHDGIHMPGGYGGYETEEQELAKEAYRGDQADVRVGWDADGDADDEED</sequence>
<comment type="caution">
    <text evidence="2">The sequence shown here is derived from an EMBL/GenBank/DDBJ whole genome shotgun (WGS) entry which is preliminary data.</text>
</comment>
<organism evidence="2 3">
    <name type="scientific">Hypsizygus marmoreus</name>
    <name type="common">White beech mushroom</name>
    <name type="synonym">Agaricus marmoreus</name>
    <dbReference type="NCBI Taxonomy" id="39966"/>
    <lineage>
        <taxon>Eukaryota</taxon>
        <taxon>Fungi</taxon>
        <taxon>Dikarya</taxon>
        <taxon>Basidiomycota</taxon>
        <taxon>Agaricomycotina</taxon>
        <taxon>Agaricomycetes</taxon>
        <taxon>Agaricomycetidae</taxon>
        <taxon>Agaricales</taxon>
        <taxon>Tricholomatineae</taxon>
        <taxon>Lyophyllaceae</taxon>
        <taxon>Hypsizygus</taxon>
    </lineage>
</organism>
<accession>A0A369IZH4</accession>
<feature type="compositionally biased region" description="Acidic residues" evidence="1">
    <location>
        <begin position="284"/>
        <end position="293"/>
    </location>
</feature>
<feature type="region of interest" description="Disordered" evidence="1">
    <location>
        <begin position="70"/>
        <end position="258"/>
    </location>
</feature>
<evidence type="ECO:0000313" key="2">
    <source>
        <dbReference type="EMBL" id="RDB15148.1"/>
    </source>
</evidence>
<evidence type="ECO:0000313" key="3">
    <source>
        <dbReference type="Proteomes" id="UP000076154"/>
    </source>
</evidence>
<feature type="compositionally biased region" description="Low complexity" evidence="1">
    <location>
        <begin position="190"/>
        <end position="207"/>
    </location>
</feature>
<keyword evidence="3" id="KW-1185">Reference proteome</keyword>